<dbReference type="PROSITE" id="PS00108">
    <property type="entry name" value="PROTEIN_KINASE_ST"/>
    <property type="match status" value="1"/>
</dbReference>
<evidence type="ECO:0000256" key="9">
    <source>
        <dbReference type="PROSITE-ProRule" id="PRU10141"/>
    </source>
</evidence>
<evidence type="ECO:0000256" key="4">
    <source>
        <dbReference type="ARBA" id="ARBA00022741"/>
    </source>
</evidence>
<dbReference type="GO" id="GO:0005737">
    <property type="term" value="C:cytoplasm"/>
    <property type="evidence" value="ECO:0000318"/>
    <property type="project" value="GO_Central"/>
</dbReference>
<evidence type="ECO:0000256" key="3">
    <source>
        <dbReference type="ARBA" id="ARBA00022679"/>
    </source>
</evidence>
<dbReference type="PaxDb" id="3218-PP1S212_89V6.1"/>
<evidence type="ECO:0000256" key="2">
    <source>
        <dbReference type="ARBA" id="ARBA00022527"/>
    </source>
</evidence>
<keyword evidence="5" id="KW-0418">Kinase</keyword>
<dbReference type="EMBL" id="ABEU02000008">
    <property type="protein sequence ID" value="PNR49859.1"/>
    <property type="molecule type" value="Genomic_DNA"/>
</dbReference>
<dbReference type="EnsemblPlants" id="Pp3c8_18340V3.1">
    <property type="protein sequence ID" value="PAC:32964081.CDS.1"/>
    <property type="gene ID" value="Pp3c8_18340"/>
</dbReference>
<evidence type="ECO:0000256" key="1">
    <source>
        <dbReference type="ARBA" id="ARBA00012513"/>
    </source>
</evidence>
<evidence type="ECO:0000256" key="10">
    <source>
        <dbReference type="SAM" id="MobiDB-lite"/>
    </source>
</evidence>
<feature type="domain" description="Protein kinase" evidence="11">
    <location>
        <begin position="160"/>
        <end position="624"/>
    </location>
</feature>
<keyword evidence="14" id="KW-1185">Reference proteome</keyword>
<dbReference type="InterPro" id="IPR008271">
    <property type="entry name" value="Ser/Thr_kinase_AS"/>
</dbReference>
<sequence length="636" mass="72975">MNLHKKHPCRAIATKKITKKKHGGKNIFSWEEDCKSDIESITKFISETTTLAFKSMNKKPKKINSSKNKSRKESKKTFKNKTKPLIFSSECSKKTYETSTHESTSPMISPRDSKCITREYKSGGLSENLSSIFTNSEVESGENDETLSITIGSTLKEEQYIIQKKLGSGAFSTVWLAWDKQHDKHVALKVQNCSRDCLKVAQEEIKIHQEVAACRKKDGEVAVVTLLDHFDYNVSQNRKHVCMVFEYLGDNLLTLIKANKHKGLPLYVVKGITKYILVGLNYLHNDLKIIHTDLKPENILLTSPLDPHHDPRIFFTRKSDNISTKNIKKNFKKNMPKREKKLNDFYHKSKNHHQYHKHDNYYNKNLQKLNLVQNSFEPPLLTNTLEIDNCANDRDKMTMIEVQSYLEQDERLAIDSDPDIARNDNTNIEFKTPSPNHKVEYPQTSTYLYGESPHELGLLDLRCKIIDLGSACWTHKILTSDIQTRPYRCPEVVLGCNYSTSADMWSFGCLVFELATGNTLFDPQTGGSEYNRDEDHLAQMMEILGPIPKSLKEKGANAHHYFTKNGKLKHTKPSGHFPIHKLLVNEYGFDEINAKEFAKFILPLLELNPNKRPNAACCLEHPWLKYSTMDSPQHLV</sequence>
<keyword evidence="4 9" id="KW-0547">Nucleotide-binding</keyword>
<reference evidence="12 14" key="2">
    <citation type="journal article" date="2018" name="Plant J.">
        <title>The Physcomitrella patens chromosome-scale assembly reveals moss genome structure and evolution.</title>
        <authorList>
            <person name="Lang D."/>
            <person name="Ullrich K.K."/>
            <person name="Murat F."/>
            <person name="Fuchs J."/>
            <person name="Jenkins J."/>
            <person name="Haas F.B."/>
            <person name="Piednoel M."/>
            <person name="Gundlach H."/>
            <person name="Van Bel M."/>
            <person name="Meyberg R."/>
            <person name="Vives C."/>
            <person name="Morata J."/>
            <person name="Symeonidi A."/>
            <person name="Hiss M."/>
            <person name="Muchero W."/>
            <person name="Kamisugi Y."/>
            <person name="Saleh O."/>
            <person name="Blanc G."/>
            <person name="Decker E.L."/>
            <person name="van Gessel N."/>
            <person name="Grimwood J."/>
            <person name="Hayes R.D."/>
            <person name="Graham S.W."/>
            <person name="Gunter L.E."/>
            <person name="McDaniel S.F."/>
            <person name="Hoernstein S.N.W."/>
            <person name="Larsson A."/>
            <person name="Li F.W."/>
            <person name="Perroud P.F."/>
            <person name="Phillips J."/>
            <person name="Ranjan P."/>
            <person name="Rokshar D.S."/>
            <person name="Rothfels C.J."/>
            <person name="Schneider L."/>
            <person name="Shu S."/>
            <person name="Stevenson D.W."/>
            <person name="Thummler F."/>
            <person name="Tillich M."/>
            <person name="Villarreal Aguilar J.C."/>
            <person name="Widiez T."/>
            <person name="Wong G.K."/>
            <person name="Wymore A."/>
            <person name="Zhang Y."/>
            <person name="Zimmer A.D."/>
            <person name="Quatrano R.S."/>
            <person name="Mayer K.F.X."/>
            <person name="Goodstein D."/>
            <person name="Casacuberta J.M."/>
            <person name="Vandepoele K."/>
            <person name="Reski R."/>
            <person name="Cuming A.C."/>
            <person name="Tuskan G.A."/>
            <person name="Maumus F."/>
            <person name="Salse J."/>
            <person name="Schmutz J."/>
            <person name="Rensing S.A."/>
        </authorList>
    </citation>
    <scope>NUCLEOTIDE SEQUENCE [LARGE SCALE GENOMIC DNA]</scope>
    <source>
        <strain evidence="13 14">cv. Gransden 2004</strain>
    </source>
</reference>
<dbReference type="InterPro" id="IPR017441">
    <property type="entry name" value="Protein_kinase_ATP_BS"/>
</dbReference>
<dbReference type="STRING" id="3218.A0A2K1K7V6"/>
<keyword evidence="6 9" id="KW-0067">ATP-binding</keyword>
<dbReference type="Pfam" id="PF00069">
    <property type="entry name" value="Pkinase"/>
    <property type="match status" value="2"/>
</dbReference>
<keyword evidence="3" id="KW-0808">Transferase</keyword>
<gene>
    <name evidence="12" type="ORF">PHYPA_011755</name>
</gene>
<organism evidence="12">
    <name type="scientific">Physcomitrium patens</name>
    <name type="common">Spreading-leaved earth moss</name>
    <name type="synonym">Physcomitrella patens</name>
    <dbReference type="NCBI Taxonomy" id="3218"/>
    <lineage>
        <taxon>Eukaryota</taxon>
        <taxon>Viridiplantae</taxon>
        <taxon>Streptophyta</taxon>
        <taxon>Embryophyta</taxon>
        <taxon>Bryophyta</taxon>
        <taxon>Bryophytina</taxon>
        <taxon>Bryopsida</taxon>
        <taxon>Funariidae</taxon>
        <taxon>Funariales</taxon>
        <taxon>Funariaceae</taxon>
        <taxon>Physcomitrium</taxon>
    </lineage>
</organism>
<dbReference type="EC" id="2.7.11.1" evidence="1"/>
<evidence type="ECO:0000256" key="8">
    <source>
        <dbReference type="ARBA" id="ARBA00048679"/>
    </source>
</evidence>
<dbReference type="GO" id="GO:0035556">
    <property type="term" value="P:intracellular signal transduction"/>
    <property type="evidence" value="ECO:0000318"/>
    <property type="project" value="GO_Central"/>
</dbReference>
<evidence type="ECO:0000313" key="13">
    <source>
        <dbReference type="EnsemblPlants" id="PAC:32964081.CDS.1"/>
    </source>
</evidence>
<feature type="binding site" evidence="9">
    <location>
        <position position="189"/>
    </location>
    <ligand>
        <name>ATP</name>
        <dbReference type="ChEBI" id="CHEBI:30616"/>
    </ligand>
</feature>
<evidence type="ECO:0000259" key="11">
    <source>
        <dbReference type="PROSITE" id="PS50011"/>
    </source>
</evidence>
<dbReference type="PANTHER" id="PTHR47634">
    <property type="entry name" value="PROTEIN KINASE DOMAIN-CONTAINING PROTEIN-RELATED"/>
    <property type="match status" value="1"/>
</dbReference>
<feature type="region of interest" description="Disordered" evidence="10">
    <location>
        <begin position="56"/>
        <end position="78"/>
    </location>
</feature>
<evidence type="ECO:0000256" key="6">
    <source>
        <dbReference type="ARBA" id="ARBA00022840"/>
    </source>
</evidence>
<dbReference type="PROSITE" id="PS00107">
    <property type="entry name" value="PROTEIN_KINASE_ATP"/>
    <property type="match status" value="1"/>
</dbReference>
<comment type="catalytic activity">
    <reaction evidence="8">
        <text>L-seryl-[protein] + ATP = O-phospho-L-seryl-[protein] + ADP + H(+)</text>
        <dbReference type="Rhea" id="RHEA:17989"/>
        <dbReference type="Rhea" id="RHEA-COMP:9863"/>
        <dbReference type="Rhea" id="RHEA-COMP:11604"/>
        <dbReference type="ChEBI" id="CHEBI:15378"/>
        <dbReference type="ChEBI" id="CHEBI:29999"/>
        <dbReference type="ChEBI" id="CHEBI:30616"/>
        <dbReference type="ChEBI" id="CHEBI:83421"/>
        <dbReference type="ChEBI" id="CHEBI:456216"/>
        <dbReference type="EC" id="2.7.11.1"/>
    </reaction>
</comment>
<comment type="catalytic activity">
    <reaction evidence="7">
        <text>L-threonyl-[protein] + ATP = O-phospho-L-threonyl-[protein] + ADP + H(+)</text>
        <dbReference type="Rhea" id="RHEA:46608"/>
        <dbReference type="Rhea" id="RHEA-COMP:11060"/>
        <dbReference type="Rhea" id="RHEA-COMP:11605"/>
        <dbReference type="ChEBI" id="CHEBI:15378"/>
        <dbReference type="ChEBI" id="CHEBI:30013"/>
        <dbReference type="ChEBI" id="CHEBI:30616"/>
        <dbReference type="ChEBI" id="CHEBI:61977"/>
        <dbReference type="ChEBI" id="CHEBI:456216"/>
        <dbReference type="EC" id="2.7.11.1"/>
    </reaction>
</comment>
<dbReference type="InParanoid" id="A0A2K1K7V6"/>
<dbReference type="PANTHER" id="PTHR47634:SF9">
    <property type="entry name" value="PROTEIN KINASE DOMAIN-CONTAINING PROTEIN-RELATED"/>
    <property type="match status" value="1"/>
</dbReference>
<dbReference type="FunFam" id="1.10.510.10:FF:000275">
    <property type="entry name" value="SRSF protein kinase 2 isoform X3"/>
    <property type="match status" value="1"/>
</dbReference>
<dbReference type="Gene3D" id="3.30.200.20">
    <property type="entry name" value="Phosphorylase Kinase, domain 1"/>
    <property type="match status" value="1"/>
</dbReference>
<dbReference type="Gramene" id="Pp3c8_18340V3.1">
    <property type="protein sequence ID" value="PAC:32964081.CDS.1"/>
    <property type="gene ID" value="Pp3c8_18340"/>
</dbReference>
<dbReference type="Gene3D" id="1.10.510.10">
    <property type="entry name" value="Transferase(Phosphotransferase) domain 1"/>
    <property type="match status" value="1"/>
</dbReference>
<dbReference type="Proteomes" id="UP000006727">
    <property type="component" value="Chromosome 8"/>
</dbReference>
<dbReference type="InterPro" id="IPR051334">
    <property type="entry name" value="SRPK"/>
</dbReference>
<dbReference type="PROSITE" id="PS50011">
    <property type="entry name" value="PROTEIN_KINASE_DOM"/>
    <property type="match status" value="1"/>
</dbReference>
<dbReference type="SMART" id="SM00220">
    <property type="entry name" value="S_TKc"/>
    <property type="match status" value="1"/>
</dbReference>
<protein>
    <recommendedName>
        <fullName evidence="1">non-specific serine/threonine protein kinase</fullName>
        <ecNumber evidence="1">2.7.11.1</ecNumber>
    </recommendedName>
</protein>
<dbReference type="SUPFAM" id="SSF56112">
    <property type="entry name" value="Protein kinase-like (PK-like)"/>
    <property type="match status" value="1"/>
</dbReference>
<dbReference type="GO" id="GO:0005634">
    <property type="term" value="C:nucleus"/>
    <property type="evidence" value="ECO:0000318"/>
    <property type="project" value="GO_Central"/>
</dbReference>
<evidence type="ECO:0000313" key="14">
    <source>
        <dbReference type="Proteomes" id="UP000006727"/>
    </source>
</evidence>
<dbReference type="InterPro" id="IPR011009">
    <property type="entry name" value="Kinase-like_dom_sf"/>
</dbReference>
<reference evidence="13" key="3">
    <citation type="submission" date="2020-12" db="UniProtKB">
        <authorList>
            <consortium name="EnsemblPlants"/>
        </authorList>
    </citation>
    <scope>IDENTIFICATION</scope>
</reference>
<dbReference type="GO" id="GO:0004674">
    <property type="term" value="F:protein serine/threonine kinase activity"/>
    <property type="evidence" value="ECO:0000318"/>
    <property type="project" value="GO_Central"/>
</dbReference>
<dbReference type="AlphaFoldDB" id="A0A2K1K7V6"/>
<evidence type="ECO:0000256" key="5">
    <source>
        <dbReference type="ARBA" id="ARBA00022777"/>
    </source>
</evidence>
<keyword evidence="2" id="KW-0723">Serine/threonine-protein kinase</keyword>
<name>A0A2K1K7V6_PHYPA</name>
<proteinExistence type="predicted"/>
<dbReference type="GO" id="GO:0005524">
    <property type="term" value="F:ATP binding"/>
    <property type="evidence" value="ECO:0007669"/>
    <property type="project" value="UniProtKB-UniRule"/>
</dbReference>
<reference evidence="12 14" key="1">
    <citation type="journal article" date="2008" name="Science">
        <title>The Physcomitrella genome reveals evolutionary insights into the conquest of land by plants.</title>
        <authorList>
            <person name="Rensing S."/>
            <person name="Lang D."/>
            <person name="Zimmer A."/>
            <person name="Terry A."/>
            <person name="Salamov A."/>
            <person name="Shapiro H."/>
            <person name="Nishiyama T."/>
            <person name="Perroud P.-F."/>
            <person name="Lindquist E."/>
            <person name="Kamisugi Y."/>
            <person name="Tanahashi T."/>
            <person name="Sakakibara K."/>
            <person name="Fujita T."/>
            <person name="Oishi K."/>
            <person name="Shin-I T."/>
            <person name="Kuroki Y."/>
            <person name="Toyoda A."/>
            <person name="Suzuki Y."/>
            <person name="Hashimoto A."/>
            <person name="Yamaguchi K."/>
            <person name="Sugano A."/>
            <person name="Kohara Y."/>
            <person name="Fujiyama A."/>
            <person name="Anterola A."/>
            <person name="Aoki S."/>
            <person name="Ashton N."/>
            <person name="Barbazuk W.B."/>
            <person name="Barker E."/>
            <person name="Bennetzen J."/>
            <person name="Bezanilla M."/>
            <person name="Blankenship R."/>
            <person name="Cho S.H."/>
            <person name="Dutcher S."/>
            <person name="Estelle M."/>
            <person name="Fawcett J.A."/>
            <person name="Gundlach H."/>
            <person name="Hanada K."/>
            <person name="Heyl A."/>
            <person name="Hicks K.A."/>
            <person name="Hugh J."/>
            <person name="Lohr M."/>
            <person name="Mayer K."/>
            <person name="Melkozernov A."/>
            <person name="Murata T."/>
            <person name="Nelson D."/>
            <person name="Pils B."/>
            <person name="Prigge M."/>
            <person name="Reiss B."/>
            <person name="Renner T."/>
            <person name="Rombauts S."/>
            <person name="Rushton P."/>
            <person name="Sanderfoot A."/>
            <person name="Schween G."/>
            <person name="Shiu S.-H."/>
            <person name="Stueber K."/>
            <person name="Theodoulou F.L."/>
            <person name="Tu H."/>
            <person name="Van de Peer Y."/>
            <person name="Verrier P.J."/>
            <person name="Waters E."/>
            <person name="Wood A."/>
            <person name="Yang L."/>
            <person name="Cove D."/>
            <person name="Cuming A."/>
            <person name="Hasebe M."/>
            <person name="Lucas S."/>
            <person name="Mishler D.B."/>
            <person name="Reski R."/>
            <person name="Grigoriev I."/>
            <person name="Quatrano R.S."/>
            <person name="Boore J.L."/>
        </authorList>
    </citation>
    <scope>NUCLEOTIDE SEQUENCE [LARGE SCALE GENOMIC DNA]</scope>
    <source>
        <strain evidence="13 14">cv. Gransden 2004</strain>
    </source>
</reference>
<evidence type="ECO:0000313" key="12">
    <source>
        <dbReference type="EMBL" id="PNR49859.1"/>
    </source>
</evidence>
<accession>A0A2K1K7V6</accession>
<evidence type="ECO:0000256" key="7">
    <source>
        <dbReference type="ARBA" id="ARBA00047899"/>
    </source>
</evidence>
<dbReference type="InterPro" id="IPR000719">
    <property type="entry name" value="Prot_kinase_dom"/>
</dbReference>